<dbReference type="Pfam" id="PF14369">
    <property type="entry name" value="Zn_ribbon_19"/>
    <property type="match status" value="1"/>
</dbReference>
<name>A0A835HK17_9MAGN</name>
<evidence type="ECO:0000256" key="1">
    <source>
        <dbReference type="ARBA" id="ARBA00000900"/>
    </source>
</evidence>
<evidence type="ECO:0000256" key="3">
    <source>
        <dbReference type="ARBA" id="ARBA00022679"/>
    </source>
</evidence>
<evidence type="ECO:0000256" key="2">
    <source>
        <dbReference type="ARBA" id="ARBA00012483"/>
    </source>
</evidence>
<dbReference type="InterPro" id="IPR001841">
    <property type="entry name" value="Znf_RING"/>
</dbReference>
<dbReference type="PANTHER" id="PTHR15710">
    <property type="entry name" value="E3 UBIQUITIN-PROTEIN LIGASE PRAJA"/>
    <property type="match status" value="1"/>
</dbReference>
<keyword evidence="4" id="KW-0479">Metal-binding</keyword>
<reference evidence="10 11" key="1">
    <citation type="submission" date="2020-10" db="EMBL/GenBank/DDBJ databases">
        <title>The Coptis chinensis genome and diversification of protoberbering-type alkaloids.</title>
        <authorList>
            <person name="Wang B."/>
            <person name="Shu S."/>
            <person name="Song C."/>
            <person name="Liu Y."/>
        </authorList>
    </citation>
    <scope>NUCLEOTIDE SEQUENCE [LARGE SCALE GENOMIC DNA]</scope>
    <source>
        <strain evidence="10">HL-2020</strain>
        <tissue evidence="10">Leaf</tissue>
    </source>
</reference>
<gene>
    <name evidence="10" type="ORF">IFM89_001708</name>
</gene>
<keyword evidence="6" id="KW-0833">Ubl conjugation pathway</keyword>
<evidence type="ECO:0000256" key="8">
    <source>
        <dbReference type="PROSITE-ProRule" id="PRU00175"/>
    </source>
</evidence>
<dbReference type="CDD" id="cd16667">
    <property type="entry name" value="RING-H2_RNF126-like"/>
    <property type="match status" value="1"/>
</dbReference>
<keyword evidence="3" id="KW-0808">Transferase</keyword>
<evidence type="ECO:0000313" key="10">
    <source>
        <dbReference type="EMBL" id="KAF9599762.1"/>
    </source>
</evidence>
<dbReference type="Proteomes" id="UP000631114">
    <property type="component" value="Unassembled WGS sequence"/>
</dbReference>
<sequence>MSLSPPHVRNNEMIDFRLYWCHNCLRTVRINSSNPFPYACPRCFGQFIYELEVSRPRFVVDLTDLDASPEGRLLEALSLFLEPTARRRNHNFNGRYWETETRPTPLTRPENRRWPWVILQPTDATHHPTNEIPVPPAVDPRNFFVGPGLNQLIDELTQDDRPGPPPAPTSAIDTMPMVKITPEHLVDDSVCPICKDEFEVGVVAREMPCKHVYHSDCIVPWLRIHNSCPVCRLELPESVATNESATEDSQSTRASTNQRVRFYVSDDDDPDSEVERVIRNRRRWRWGRLSSMWPFRGRRRYRHLRPRDDGVIATRGGNT</sequence>
<dbReference type="InterPro" id="IPR039525">
    <property type="entry name" value="RNF126-like_zinc-ribbon"/>
</dbReference>
<keyword evidence="11" id="KW-1185">Reference proteome</keyword>
<dbReference type="PROSITE" id="PS50089">
    <property type="entry name" value="ZF_RING_2"/>
    <property type="match status" value="1"/>
</dbReference>
<dbReference type="InterPro" id="IPR013083">
    <property type="entry name" value="Znf_RING/FYVE/PHD"/>
</dbReference>
<evidence type="ECO:0000256" key="4">
    <source>
        <dbReference type="ARBA" id="ARBA00022723"/>
    </source>
</evidence>
<accession>A0A835HK17</accession>
<dbReference type="GO" id="GO:0008270">
    <property type="term" value="F:zinc ion binding"/>
    <property type="evidence" value="ECO:0007669"/>
    <property type="project" value="UniProtKB-KW"/>
</dbReference>
<dbReference type="Pfam" id="PF13639">
    <property type="entry name" value="zf-RING_2"/>
    <property type="match status" value="1"/>
</dbReference>
<dbReference type="FunFam" id="3.30.40.10:FF:000022">
    <property type="entry name" value="E3 ubiquitin-protein ligase RING1-like"/>
    <property type="match status" value="1"/>
</dbReference>
<dbReference type="Gene3D" id="3.30.40.10">
    <property type="entry name" value="Zinc/RING finger domain, C3HC4 (zinc finger)"/>
    <property type="match status" value="1"/>
</dbReference>
<proteinExistence type="predicted"/>
<dbReference type="PANTHER" id="PTHR15710:SF18">
    <property type="entry name" value="RING-TYPE E3 UBIQUITIN TRANSFERASE"/>
    <property type="match status" value="1"/>
</dbReference>
<dbReference type="OrthoDB" id="8062037at2759"/>
<dbReference type="EC" id="2.3.2.27" evidence="2"/>
<keyword evidence="5 8" id="KW-0863">Zinc-finger</keyword>
<feature type="domain" description="RING-type" evidence="9">
    <location>
        <begin position="191"/>
        <end position="232"/>
    </location>
</feature>
<dbReference type="GO" id="GO:0016567">
    <property type="term" value="P:protein ubiquitination"/>
    <property type="evidence" value="ECO:0007669"/>
    <property type="project" value="TreeGrafter"/>
</dbReference>
<dbReference type="GO" id="GO:0005737">
    <property type="term" value="C:cytoplasm"/>
    <property type="evidence" value="ECO:0007669"/>
    <property type="project" value="TreeGrafter"/>
</dbReference>
<dbReference type="SUPFAM" id="SSF57850">
    <property type="entry name" value="RING/U-box"/>
    <property type="match status" value="1"/>
</dbReference>
<evidence type="ECO:0000256" key="5">
    <source>
        <dbReference type="ARBA" id="ARBA00022771"/>
    </source>
</evidence>
<evidence type="ECO:0000313" key="11">
    <source>
        <dbReference type="Proteomes" id="UP000631114"/>
    </source>
</evidence>
<organism evidence="10 11">
    <name type="scientific">Coptis chinensis</name>
    <dbReference type="NCBI Taxonomy" id="261450"/>
    <lineage>
        <taxon>Eukaryota</taxon>
        <taxon>Viridiplantae</taxon>
        <taxon>Streptophyta</taxon>
        <taxon>Embryophyta</taxon>
        <taxon>Tracheophyta</taxon>
        <taxon>Spermatophyta</taxon>
        <taxon>Magnoliopsida</taxon>
        <taxon>Ranunculales</taxon>
        <taxon>Ranunculaceae</taxon>
        <taxon>Coptidoideae</taxon>
        <taxon>Coptis</taxon>
    </lineage>
</organism>
<dbReference type="GO" id="GO:0061630">
    <property type="term" value="F:ubiquitin protein ligase activity"/>
    <property type="evidence" value="ECO:0007669"/>
    <property type="project" value="UniProtKB-EC"/>
</dbReference>
<comment type="catalytic activity">
    <reaction evidence="1">
        <text>S-ubiquitinyl-[E2 ubiquitin-conjugating enzyme]-L-cysteine + [acceptor protein]-L-lysine = [E2 ubiquitin-conjugating enzyme]-L-cysteine + N(6)-ubiquitinyl-[acceptor protein]-L-lysine.</text>
        <dbReference type="EC" id="2.3.2.27"/>
    </reaction>
</comment>
<dbReference type="EMBL" id="JADFTS010000006">
    <property type="protein sequence ID" value="KAF9599762.1"/>
    <property type="molecule type" value="Genomic_DNA"/>
</dbReference>
<dbReference type="AlphaFoldDB" id="A0A835HK17"/>
<evidence type="ECO:0000256" key="7">
    <source>
        <dbReference type="ARBA" id="ARBA00022833"/>
    </source>
</evidence>
<keyword evidence="7" id="KW-0862">Zinc</keyword>
<comment type="caution">
    <text evidence="10">The sequence shown here is derived from an EMBL/GenBank/DDBJ whole genome shotgun (WGS) entry which is preliminary data.</text>
</comment>
<protein>
    <recommendedName>
        <fullName evidence="2">RING-type E3 ubiquitin transferase</fullName>
        <ecNumber evidence="2">2.3.2.27</ecNumber>
    </recommendedName>
</protein>
<dbReference type="SMART" id="SM00184">
    <property type="entry name" value="RING"/>
    <property type="match status" value="1"/>
</dbReference>
<evidence type="ECO:0000256" key="6">
    <source>
        <dbReference type="ARBA" id="ARBA00022786"/>
    </source>
</evidence>
<evidence type="ECO:0000259" key="9">
    <source>
        <dbReference type="PROSITE" id="PS50089"/>
    </source>
</evidence>